<dbReference type="PANTHER" id="PTHR10127:SF899">
    <property type="entry name" value="ASTACIN-LIKE METALLOENDOPEPTIDASE-RELATED"/>
    <property type="match status" value="1"/>
</dbReference>
<dbReference type="EMBL" id="JBHFQA010000018">
    <property type="protein sequence ID" value="KAL2083671.1"/>
    <property type="molecule type" value="Genomic_DNA"/>
</dbReference>
<comment type="caution">
    <text evidence="1">Lacks conserved residue(s) required for the propagation of feature annotation.</text>
</comment>
<protein>
    <recommendedName>
        <fullName evidence="2">Metalloendopeptidase</fullName>
        <ecNumber evidence="2">3.4.24.-</ecNumber>
    </recommendedName>
</protein>
<dbReference type="PANTHER" id="PTHR10127">
    <property type="entry name" value="DISCOIDIN, CUB, EGF, LAMININ , AND ZINC METALLOPROTEASE DOMAIN CONTAINING"/>
    <property type="match status" value="1"/>
</dbReference>
<comment type="cofactor">
    <cofactor evidence="1 2">
        <name>Zn(2+)</name>
        <dbReference type="ChEBI" id="CHEBI:29105"/>
    </cofactor>
    <text evidence="1 2">Binds 1 zinc ion per subunit.</text>
</comment>
<accession>A0ABD1JAD2</accession>
<organism evidence="4 5">
    <name type="scientific">Coilia grayii</name>
    <name type="common">Gray's grenadier anchovy</name>
    <dbReference type="NCBI Taxonomy" id="363190"/>
    <lineage>
        <taxon>Eukaryota</taxon>
        <taxon>Metazoa</taxon>
        <taxon>Chordata</taxon>
        <taxon>Craniata</taxon>
        <taxon>Vertebrata</taxon>
        <taxon>Euteleostomi</taxon>
        <taxon>Actinopterygii</taxon>
        <taxon>Neopterygii</taxon>
        <taxon>Teleostei</taxon>
        <taxon>Clupei</taxon>
        <taxon>Clupeiformes</taxon>
        <taxon>Clupeoidei</taxon>
        <taxon>Engraulidae</taxon>
        <taxon>Coilinae</taxon>
        <taxon>Coilia</taxon>
    </lineage>
</organism>
<dbReference type="GO" id="GO:0008270">
    <property type="term" value="F:zinc ion binding"/>
    <property type="evidence" value="ECO:0007669"/>
    <property type="project" value="UniProtKB-UniRule"/>
</dbReference>
<dbReference type="AlphaFoldDB" id="A0ABD1JAD2"/>
<keyword evidence="1 2" id="KW-0378">Hydrolase</keyword>
<keyword evidence="1 2" id="KW-0862">Zinc</keyword>
<dbReference type="Gene3D" id="3.40.390.10">
    <property type="entry name" value="Collagenase (Catalytic Domain)"/>
    <property type="match status" value="1"/>
</dbReference>
<dbReference type="SUPFAM" id="SSF55486">
    <property type="entry name" value="Metalloproteases ('zincins'), catalytic domain"/>
    <property type="match status" value="1"/>
</dbReference>
<dbReference type="PRINTS" id="PR00480">
    <property type="entry name" value="ASTACIN"/>
</dbReference>
<comment type="caution">
    <text evidence="4">The sequence shown here is derived from an EMBL/GenBank/DDBJ whole genome shotgun (WGS) entry which is preliminary data.</text>
</comment>
<evidence type="ECO:0000313" key="4">
    <source>
        <dbReference type="EMBL" id="KAL2083671.1"/>
    </source>
</evidence>
<dbReference type="EC" id="3.4.24.-" evidence="2"/>
<feature type="binding site" evidence="1">
    <location>
        <position position="57"/>
    </location>
    <ligand>
        <name>Zn(2+)</name>
        <dbReference type="ChEBI" id="CHEBI:29105"/>
        <note>catalytic</note>
    </ligand>
</feature>
<sequence length="153" mass="17545">MNGTLNFASCHFIPSTCMHHQCKRCWSFVGRRGGEQILSLRRHACVYHSVVQHELLHALGFNHEQCRSDCDSHIHIYWQNIYRGFAYAFHKINTNNLGTPYDYGSVHYGRYAFSANRQPTIVPIPNPNVGIGRATQMSATDILRVKRLYGCSM</sequence>
<dbReference type="InterPro" id="IPR024079">
    <property type="entry name" value="MetalloPept_cat_dom_sf"/>
</dbReference>
<name>A0ABD1JAD2_9TELE</name>
<dbReference type="Pfam" id="PF01400">
    <property type="entry name" value="Astacin"/>
    <property type="match status" value="1"/>
</dbReference>
<proteinExistence type="predicted"/>
<evidence type="ECO:0000256" key="1">
    <source>
        <dbReference type="PROSITE-ProRule" id="PRU01211"/>
    </source>
</evidence>
<feature type="domain" description="Peptidase M12A" evidence="3">
    <location>
        <begin position="1"/>
        <end position="152"/>
    </location>
</feature>
<feature type="active site" evidence="1">
    <location>
        <position position="54"/>
    </location>
</feature>
<reference evidence="4 5" key="1">
    <citation type="submission" date="2024-09" db="EMBL/GenBank/DDBJ databases">
        <title>A chromosome-level genome assembly of Gray's grenadier anchovy, Coilia grayii.</title>
        <authorList>
            <person name="Fu Z."/>
        </authorList>
    </citation>
    <scope>NUCLEOTIDE SEQUENCE [LARGE SCALE GENOMIC DNA]</scope>
    <source>
        <strain evidence="4">G4</strain>
        <tissue evidence="4">Muscle</tissue>
    </source>
</reference>
<feature type="binding site" evidence="1">
    <location>
        <position position="63"/>
    </location>
    <ligand>
        <name>Zn(2+)</name>
        <dbReference type="ChEBI" id="CHEBI:29105"/>
        <note>catalytic</note>
    </ligand>
</feature>
<evidence type="ECO:0000259" key="3">
    <source>
        <dbReference type="PROSITE" id="PS51864"/>
    </source>
</evidence>
<dbReference type="SMART" id="SM00235">
    <property type="entry name" value="ZnMc"/>
    <property type="match status" value="1"/>
</dbReference>
<dbReference type="GO" id="GO:0006508">
    <property type="term" value="P:proteolysis"/>
    <property type="evidence" value="ECO:0007669"/>
    <property type="project" value="UniProtKB-KW"/>
</dbReference>
<evidence type="ECO:0000313" key="5">
    <source>
        <dbReference type="Proteomes" id="UP001591681"/>
    </source>
</evidence>
<evidence type="ECO:0000256" key="2">
    <source>
        <dbReference type="RuleBase" id="RU361183"/>
    </source>
</evidence>
<keyword evidence="1 2" id="KW-0645">Protease</keyword>
<keyword evidence="1 2" id="KW-0482">Metalloprotease</keyword>
<dbReference type="InterPro" id="IPR001506">
    <property type="entry name" value="Peptidase_M12A"/>
</dbReference>
<gene>
    <name evidence="4" type="ORF">ACEWY4_021444</name>
</gene>
<feature type="binding site" evidence="1">
    <location>
        <position position="53"/>
    </location>
    <ligand>
        <name>Zn(2+)</name>
        <dbReference type="ChEBI" id="CHEBI:29105"/>
        <note>catalytic</note>
    </ligand>
</feature>
<dbReference type="GO" id="GO:0004222">
    <property type="term" value="F:metalloendopeptidase activity"/>
    <property type="evidence" value="ECO:0007669"/>
    <property type="project" value="UniProtKB-UniRule"/>
</dbReference>
<dbReference type="Proteomes" id="UP001591681">
    <property type="component" value="Unassembled WGS sequence"/>
</dbReference>
<dbReference type="InterPro" id="IPR006026">
    <property type="entry name" value="Peptidase_Metallo"/>
</dbReference>
<keyword evidence="1 2" id="KW-0479">Metal-binding</keyword>
<dbReference type="PROSITE" id="PS51864">
    <property type="entry name" value="ASTACIN"/>
    <property type="match status" value="1"/>
</dbReference>
<keyword evidence="5" id="KW-1185">Reference proteome</keyword>